<dbReference type="CDD" id="cd01948">
    <property type="entry name" value="EAL"/>
    <property type="match status" value="1"/>
</dbReference>
<dbReference type="InterPro" id="IPR029787">
    <property type="entry name" value="Nucleotide_cyclase"/>
</dbReference>
<feature type="region of interest" description="Disordered" evidence="1">
    <location>
        <begin position="1"/>
        <end position="21"/>
    </location>
</feature>
<dbReference type="Gene3D" id="3.20.20.450">
    <property type="entry name" value="EAL domain"/>
    <property type="match status" value="1"/>
</dbReference>
<dbReference type="EMBL" id="JACHZF010000004">
    <property type="protein sequence ID" value="MBB3329899.1"/>
    <property type="molecule type" value="Genomic_DNA"/>
</dbReference>
<reference evidence="4 5" key="1">
    <citation type="submission" date="2020-08" db="EMBL/GenBank/DDBJ databases">
        <title>Genomic Encyclopedia of Archaeal and Bacterial Type Strains, Phase II (KMG-II): from individual species to whole genera.</title>
        <authorList>
            <person name="Goeker M."/>
        </authorList>
    </citation>
    <scope>NUCLEOTIDE SEQUENCE [LARGE SCALE GENOMIC DNA]</scope>
    <source>
        <strain evidence="4 5">5AG</strain>
    </source>
</reference>
<dbReference type="InterPro" id="IPR000014">
    <property type="entry name" value="PAS"/>
</dbReference>
<dbReference type="SMART" id="SM00052">
    <property type="entry name" value="EAL"/>
    <property type="match status" value="1"/>
</dbReference>
<dbReference type="SMART" id="SM00267">
    <property type="entry name" value="GGDEF"/>
    <property type="match status" value="1"/>
</dbReference>
<dbReference type="PANTHER" id="PTHR33121">
    <property type="entry name" value="CYCLIC DI-GMP PHOSPHODIESTERASE PDEF"/>
    <property type="match status" value="1"/>
</dbReference>
<dbReference type="PROSITE" id="PS50887">
    <property type="entry name" value="GGDEF"/>
    <property type="match status" value="1"/>
</dbReference>
<dbReference type="Proteomes" id="UP000553442">
    <property type="component" value="Unassembled WGS sequence"/>
</dbReference>
<dbReference type="InterPro" id="IPR035919">
    <property type="entry name" value="EAL_sf"/>
</dbReference>
<dbReference type="InterPro" id="IPR050706">
    <property type="entry name" value="Cyclic-di-GMP_PDE-like"/>
</dbReference>
<keyword evidence="5" id="KW-1185">Reference proteome</keyword>
<dbReference type="Gene3D" id="3.30.70.270">
    <property type="match status" value="1"/>
</dbReference>
<protein>
    <submittedName>
        <fullName evidence="4">Diguanylate cyclase (GGDEF)-like protein</fullName>
    </submittedName>
</protein>
<comment type="caution">
    <text evidence="4">The sequence shown here is derived from an EMBL/GenBank/DDBJ whole genome shotgun (WGS) entry which is preliminary data.</text>
</comment>
<evidence type="ECO:0000256" key="1">
    <source>
        <dbReference type="SAM" id="MobiDB-lite"/>
    </source>
</evidence>
<evidence type="ECO:0000259" key="2">
    <source>
        <dbReference type="PROSITE" id="PS50883"/>
    </source>
</evidence>
<evidence type="ECO:0000259" key="3">
    <source>
        <dbReference type="PROSITE" id="PS50887"/>
    </source>
</evidence>
<evidence type="ECO:0000313" key="4">
    <source>
        <dbReference type="EMBL" id="MBB3329899.1"/>
    </source>
</evidence>
<dbReference type="SUPFAM" id="SSF55073">
    <property type="entry name" value="Nucleotide cyclase"/>
    <property type="match status" value="1"/>
</dbReference>
<dbReference type="CDD" id="cd01949">
    <property type="entry name" value="GGDEF"/>
    <property type="match status" value="1"/>
</dbReference>
<dbReference type="NCBIfam" id="TIGR00254">
    <property type="entry name" value="GGDEF"/>
    <property type="match status" value="1"/>
</dbReference>
<dbReference type="PANTHER" id="PTHR33121:SF70">
    <property type="entry name" value="SIGNALING PROTEIN YKOW"/>
    <property type="match status" value="1"/>
</dbReference>
<name>A0A7W5P9N8_9GAMM</name>
<accession>A0A7W5P9N8</accession>
<feature type="domain" description="EAL" evidence="2">
    <location>
        <begin position="305"/>
        <end position="564"/>
    </location>
</feature>
<dbReference type="Pfam" id="PF00563">
    <property type="entry name" value="EAL"/>
    <property type="match status" value="1"/>
</dbReference>
<dbReference type="CDD" id="cd00130">
    <property type="entry name" value="PAS"/>
    <property type="match status" value="1"/>
</dbReference>
<dbReference type="PROSITE" id="PS50883">
    <property type="entry name" value="EAL"/>
    <property type="match status" value="1"/>
</dbReference>
<dbReference type="AlphaFoldDB" id="A0A7W5P9N8"/>
<proteinExistence type="predicted"/>
<dbReference type="RefSeq" id="WP_183329977.1">
    <property type="nucleotide sequence ID" value="NZ_JACHZF010000004.1"/>
</dbReference>
<dbReference type="SUPFAM" id="SSF55785">
    <property type="entry name" value="PYP-like sensor domain (PAS domain)"/>
    <property type="match status" value="1"/>
</dbReference>
<gene>
    <name evidence="4" type="ORF">BDK63_000739</name>
</gene>
<dbReference type="InterPro" id="IPR043128">
    <property type="entry name" value="Rev_trsase/Diguanyl_cyclase"/>
</dbReference>
<dbReference type="Gene3D" id="3.30.450.20">
    <property type="entry name" value="PAS domain"/>
    <property type="match status" value="1"/>
</dbReference>
<dbReference type="Pfam" id="PF00990">
    <property type="entry name" value="GGDEF"/>
    <property type="match status" value="1"/>
</dbReference>
<feature type="domain" description="GGDEF" evidence="3">
    <location>
        <begin position="166"/>
        <end position="296"/>
    </location>
</feature>
<evidence type="ECO:0000313" key="5">
    <source>
        <dbReference type="Proteomes" id="UP000553442"/>
    </source>
</evidence>
<dbReference type="InterPro" id="IPR035965">
    <property type="entry name" value="PAS-like_dom_sf"/>
</dbReference>
<dbReference type="InterPro" id="IPR000160">
    <property type="entry name" value="GGDEF_dom"/>
</dbReference>
<dbReference type="GO" id="GO:0071111">
    <property type="term" value="F:cyclic-guanylate-specific phosphodiesterase activity"/>
    <property type="evidence" value="ECO:0007669"/>
    <property type="project" value="InterPro"/>
</dbReference>
<dbReference type="InterPro" id="IPR001633">
    <property type="entry name" value="EAL_dom"/>
</dbReference>
<dbReference type="SMART" id="SM00091">
    <property type="entry name" value="PAS"/>
    <property type="match status" value="1"/>
</dbReference>
<dbReference type="SUPFAM" id="SSF141868">
    <property type="entry name" value="EAL domain-like"/>
    <property type="match status" value="1"/>
</dbReference>
<organism evidence="4 5">
    <name type="scientific">Halomonas campaniensis</name>
    <dbReference type="NCBI Taxonomy" id="213554"/>
    <lineage>
        <taxon>Bacteria</taxon>
        <taxon>Pseudomonadati</taxon>
        <taxon>Pseudomonadota</taxon>
        <taxon>Gammaproteobacteria</taxon>
        <taxon>Oceanospirillales</taxon>
        <taxon>Halomonadaceae</taxon>
        <taxon>Halomonas</taxon>
    </lineage>
</organism>
<sequence length="565" mass="61739">MASDASGPPLPPSFGKGRRAVSAHPARQAMLAFERAPVGLATVDGDGRLQAVNPRFCELVGSTEVALRGRLASELLPVGEALVSSAEEGAPVSWYQLSPDADHAPPGDLLLAVGRSDDATMRLLTLVRRDELPGIPEQDALTGSTSQGLFQDRLRHAMERADRLDQGLALLLVQLDPFQSPAKGVVEAELVRQVARRIRQTFRQEDTVAWFGKARWGGLIEHPVTPESLQTAALRFQEAMDAPFHLAGRMQLLTTSIGIARYPDDAEDDVALMEQSEVALRRAVRSGPGHHEFFEPRLRRRLEERAVFLSQLQEALLSPGQHFHLVYQPQVDLASGRCLGLEALVRWQHPRLGLLYPRDILPMASELDQVIRLDRWVVERVILQRRQWHEAGSPLAGLGLSVNLDPSMLEQTVFDGRPLDHYLRQQATALDWLSLEIKASGLELMGEAHVHLLKRLRQLGVSLVVDDIGTAPVSLPRLASLPLSRAKLNRELVSALGRRALSKRVLAAMTAGLKALGLETVAVGVETEAQCTSVDALGIALVQGNVISPPLATGELAAWLEARGK</sequence>
<dbReference type="NCBIfam" id="TIGR00229">
    <property type="entry name" value="sensory_box"/>
    <property type="match status" value="1"/>
</dbReference>
<dbReference type="Pfam" id="PF13188">
    <property type="entry name" value="PAS_8"/>
    <property type="match status" value="1"/>
</dbReference>